<feature type="compositionally biased region" description="Acidic residues" evidence="1">
    <location>
        <begin position="527"/>
        <end position="537"/>
    </location>
</feature>
<dbReference type="EMBL" id="RYZI01000207">
    <property type="protein sequence ID" value="RWA08311.1"/>
    <property type="molecule type" value="Genomic_DNA"/>
</dbReference>
<dbReference type="AlphaFoldDB" id="A0A439D256"/>
<organism evidence="2 3">
    <name type="scientific">Xylaria grammica</name>
    <dbReference type="NCBI Taxonomy" id="363999"/>
    <lineage>
        <taxon>Eukaryota</taxon>
        <taxon>Fungi</taxon>
        <taxon>Dikarya</taxon>
        <taxon>Ascomycota</taxon>
        <taxon>Pezizomycotina</taxon>
        <taxon>Sordariomycetes</taxon>
        <taxon>Xylariomycetidae</taxon>
        <taxon>Xylariales</taxon>
        <taxon>Xylariaceae</taxon>
        <taxon>Xylaria</taxon>
    </lineage>
</organism>
<dbReference type="STRING" id="363999.A0A439D256"/>
<gene>
    <name evidence="2" type="ORF">EKO27_g6794</name>
</gene>
<evidence type="ECO:0000313" key="3">
    <source>
        <dbReference type="Proteomes" id="UP000286045"/>
    </source>
</evidence>
<protein>
    <submittedName>
        <fullName evidence="2">Uncharacterized protein</fullName>
    </submittedName>
</protein>
<feature type="compositionally biased region" description="Pro residues" evidence="1">
    <location>
        <begin position="540"/>
        <end position="554"/>
    </location>
</feature>
<reference evidence="2 3" key="1">
    <citation type="submission" date="2018-12" db="EMBL/GenBank/DDBJ databases">
        <title>Draft genome sequence of Xylaria grammica IHI A82.</title>
        <authorList>
            <person name="Buettner E."/>
            <person name="Kellner H."/>
        </authorList>
    </citation>
    <scope>NUCLEOTIDE SEQUENCE [LARGE SCALE GENOMIC DNA]</scope>
    <source>
        <strain evidence="2 3">IHI A82</strain>
    </source>
</reference>
<dbReference type="Proteomes" id="UP000286045">
    <property type="component" value="Unassembled WGS sequence"/>
</dbReference>
<name>A0A439D256_9PEZI</name>
<accession>A0A439D256</accession>
<keyword evidence="3" id="KW-1185">Reference proteome</keyword>
<comment type="caution">
    <text evidence="2">The sequence shown here is derived from an EMBL/GenBank/DDBJ whole genome shotgun (WGS) entry which is preliminary data.</text>
</comment>
<evidence type="ECO:0000256" key="1">
    <source>
        <dbReference type="SAM" id="MobiDB-lite"/>
    </source>
</evidence>
<sequence length="609" mass="69066">MSARALLCRPTWLPRPIDDTYYVGTTAITDGAWESIFNNLSKYPDLDFGLFDVDDPDTRDHIRRRLAYLLPDSNHQYSNDQVAVWQSLMASPLTVSTEDLQKVVAMEDFRYPSTLEHDAAPNPRGFFIYTWTMLVSEFDVLVQYFKREERTVRELVAWDEFIADNKLKHDDQITIRYVGSCAISEWSAKSAGNICDQTEDARSGILADFFKALVCVLPTVAATLRCHLIRHVITSAEDDHGLHELMHSALIEFFGASFVLNRHPNNRVSEVFTEHKSMLAKLNLRFDKSTLEQGLRCPVTIAAQLQDHFERIKDYLQLDEAKCAALRGQSIPRCYKRDRAIMIIAARSMHISDYMHGRPFSLSHDPDNQLIGQLLSQFNNVNLLAMHAEPFAYYCLAPWPRHESLEKAIVTFGKQMAAFVVNKSGYSGEYITEVFLDEAGQPIRRQIGNHHFIHVPLLDPSRCRYGIASVDEAARNFMQTSFGNAMLIADKVMQALDDPDAIEREITRLDESDSDSSNEDTAMSVLSEEDEDEDDGDPPAGRPNPVPNSPPNAPSRPHEQDDSQAICNLAMELYEKFLNTHVGEYFCGEVEEDSRALGDEVDKEPLFIL</sequence>
<evidence type="ECO:0000313" key="2">
    <source>
        <dbReference type="EMBL" id="RWA08311.1"/>
    </source>
</evidence>
<proteinExistence type="predicted"/>
<feature type="region of interest" description="Disordered" evidence="1">
    <location>
        <begin position="508"/>
        <end position="562"/>
    </location>
</feature>